<evidence type="ECO:0000313" key="1">
    <source>
        <dbReference type="EMBL" id="GGF61048.1"/>
    </source>
</evidence>
<name>A0ACB5PQA3_9BACT</name>
<reference evidence="1 2" key="1">
    <citation type="journal article" date="2019" name="Int. J. Syst. Evol. Microbiol.">
        <title>The Global Catalogue of Microorganisms (GCM) 10K type strain sequencing project: providing services to taxonomists for standard genome sequencing and annotation.</title>
        <authorList>
            <consortium name="The Broad Institute Genomics Platform"/>
            <consortium name="The Broad Institute Genome Sequencing Center for Infectious Disease"/>
            <person name="Wu L."/>
            <person name="Ma J."/>
        </authorList>
    </citation>
    <scope>NUCLEOTIDE SEQUENCE [LARGE SCALE GENOMIC DNA]</scope>
    <source>
        <strain evidence="1 2">CGMCC 1.12720</strain>
    </source>
</reference>
<evidence type="ECO:0000313" key="2">
    <source>
        <dbReference type="Proteomes" id="UP000605392"/>
    </source>
</evidence>
<gene>
    <name evidence="1" type="ORF">GCM10011375_15230</name>
</gene>
<protein>
    <submittedName>
        <fullName evidence="1">Glycosyl hydrolase family 43</fullName>
    </submittedName>
</protein>
<organism evidence="1 2">
    <name type="scientific">Hymenobacter qilianensis</name>
    <dbReference type="NCBI Taxonomy" id="1385715"/>
    <lineage>
        <taxon>Bacteria</taxon>
        <taxon>Pseudomonadati</taxon>
        <taxon>Bacteroidota</taxon>
        <taxon>Cytophagia</taxon>
        <taxon>Cytophagales</taxon>
        <taxon>Hymenobacteraceae</taxon>
        <taxon>Hymenobacter</taxon>
    </lineage>
</organism>
<comment type="caution">
    <text evidence="1">The sequence shown here is derived from an EMBL/GenBank/DDBJ whole genome shotgun (WGS) entry which is preliminary data.</text>
</comment>
<dbReference type="EMBL" id="BMFN01000001">
    <property type="protein sequence ID" value="GGF61048.1"/>
    <property type="molecule type" value="Genomic_DNA"/>
</dbReference>
<dbReference type="Proteomes" id="UP000605392">
    <property type="component" value="Unassembled WGS sequence"/>
</dbReference>
<proteinExistence type="predicted"/>
<keyword evidence="2" id="KW-1185">Reference proteome</keyword>
<keyword evidence="1" id="KW-0378">Hydrolase</keyword>
<sequence>MLLKPVLRKLLTLSLIVSLGGCKKSENSTVAPPPLVVDETTYSTPLLASAPDPWVYQKDGFYYFMSTTGGNLSLRKTAKMSELSKAPAKVIWTPPPGNTYRDIWAPEIYFFDGKWYVYFSADPFCCNGHRVFVLENSSPDPTTGTWVDKGRIANPTEDFWAIDGTVMEQNGQRYFLWSGHRETADGVQRLYISKMSNPWTLTGPRVELSSPEYEWEKKGEPDVNEGPEVLKHGNKTFIVYSASHCSTDDYALGLLSASQTADPLDPKSWTKTPTPVFVKNPTGNAFGPGHNGFFQSPDGKEDWLIYHANVATGQGCGDARSTRMQKFSWNADGTPNFGQPVPTGSKLPRPSGE</sequence>
<accession>A0ACB5PQA3</accession>